<feature type="domain" description="Uracil-DNA glycosylase-like" evidence="1">
    <location>
        <begin position="73"/>
        <end position="240"/>
    </location>
</feature>
<organism evidence="2 3">
    <name type="scientific">Candidatus Zambryskibacteria bacterium CG22_combo_CG10-13_8_21_14_all_42_17</name>
    <dbReference type="NCBI Taxonomy" id="1975118"/>
    <lineage>
        <taxon>Bacteria</taxon>
        <taxon>Candidatus Zambryskiibacteriota</taxon>
    </lineage>
</organism>
<dbReference type="CDD" id="cd19375">
    <property type="entry name" value="UDG-F3-like_SMUG2"/>
    <property type="match status" value="1"/>
</dbReference>
<dbReference type="InterPro" id="IPR032579">
    <property type="entry name" value="Phe_SMUG2-like"/>
</dbReference>
<gene>
    <name evidence="2" type="ORF">COX06_01040</name>
</gene>
<dbReference type="EMBL" id="PCST01000014">
    <property type="protein sequence ID" value="PIP55852.1"/>
    <property type="molecule type" value="Genomic_DNA"/>
</dbReference>
<dbReference type="Proteomes" id="UP000229794">
    <property type="component" value="Unassembled WGS sequence"/>
</dbReference>
<accession>A0A2H0BDV7</accession>
<dbReference type="AlphaFoldDB" id="A0A2H0BDV7"/>
<dbReference type="InterPro" id="IPR005122">
    <property type="entry name" value="Uracil-DNA_glycosylase-like"/>
</dbReference>
<evidence type="ECO:0000259" key="1">
    <source>
        <dbReference type="Pfam" id="PF03167"/>
    </source>
</evidence>
<dbReference type="SUPFAM" id="SSF52141">
    <property type="entry name" value="Uracil-DNA glycosylase-like"/>
    <property type="match status" value="1"/>
</dbReference>
<protein>
    <submittedName>
        <fullName evidence="2">DUF4918 domain-containing protein</fullName>
    </submittedName>
</protein>
<name>A0A2H0BDV7_9BACT</name>
<reference evidence="2 3" key="1">
    <citation type="submission" date="2017-09" db="EMBL/GenBank/DDBJ databases">
        <title>Depth-based differentiation of microbial function through sediment-hosted aquifers and enrichment of novel symbionts in the deep terrestrial subsurface.</title>
        <authorList>
            <person name="Probst A.J."/>
            <person name="Ladd B."/>
            <person name="Jarett J.K."/>
            <person name="Geller-Mcgrath D.E."/>
            <person name="Sieber C.M."/>
            <person name="Emerson J.B."/>
            <person name="Anantharaman K."/>
            <person name="Thomas B.C."/>
            <person name="Malmstrom R."/>
            <person name="Stieglmeier M."/>
            <person name="Klingl A."/>
            <person name="Woyke T."/>
            <person name="Ryan C.M."/>
            <person name="Banfield J.F."/>
        </authorList>
    </citation>
    <scope>NUCLEOTIDE SEQUENCE [LARGE SCALE GENOMIC DNA]</scope>
    <source>
        <strain evidence="2">CG22_combo_CG10-13_8_21_14_all_42_17</strain>
    </source>
</reference>
<evidence type="ECO:0000313" key="3">
    <source>
        <dbReference type="Proteomes" id="UP000229794"/>
    </source>
</evidence>
<sequence length="249" mass="29304">MVFIRQHSKTNPMKKEAIIMAKKRLTFGNKVIEFYKTLIPPHIPLKGIGVILPYEDQEVLEYTEKFFNKFFRDTRKRVFVLGINPGRFGSGTTGIPFTDPVSLENACGIVNKLVKRREISSEFMYRFIEHWGGARAFYRDFFLTAISPIGFVYDGKNCNYYDDQTLFRSVKPFIVHTLEEQFAFGARKNTAIVLGSGKNQKIFNALNLEHGWFKKVYVLEHPRFIMQYRRKKMQYYLNKYQDIFSRALL</sequence>
<evidence type="ECO:0000313" key="2">
    <source>
        <dbReference type="EMBL" id="PIP55852.1"/>
    </source>
</evidence>
<proteinExistence type="predicted"/>
<dbReference type="InterPro" id="IPR036895">
    <property type="entry name" value="Uracil-DNA_glycosylase-like_sf"/>
</dbReference>
<dbReference type="Pfam" id="PF03167">
    <property type="entry name" value="UDG"/>
    <property type="match status" value="1"/>
</dbReference>
<comment type="caution">
    <text evidence="2">The sequence shown here is derived from an EMBL/GenBank/DDBJ whole genome shotgun (WGS) entry which is preliminary data.</text>
</comment>
<dbReference type="Gene3D" id="3.40.470.10">
    <property type="entry name" value="Uracil-DNA glycosylase-like domain"/>
    <property type="match status" value="1"/>
</dbReference>